<feature type="non-terminal residue" evidence="1">
    <location>
        <position position="1"/>
    </location>
</feature>
<comment type="caution">
    <text evidence="1">The sequence shown here is derived from an EMBL/GenBank/DDBJ whole genome shotgun (WGS) entry which is preliminary data.</text>
</comment>
<protein>
    <submittedName>
        <fullName evidence="1">Cytochrome C</fullName>
    </submittedName>
</protein>
<accession>A0A3D5Q9G2</accession>
<evidence type="ECO:0000313" key="1">
    <source>
        <dbReference type="EMBL" id="HCW92491.1"/>
    </source>
</evidence>
<proteinExistence type="predicted"/>
<dbReference type="EMBL" id="DPPF01000049">
    <property type="protein sequence ID" value="HCW92491.1"/>
    <property type="molecule type" value="Genomic_DNA"/>
</dbReference>
<dbReference type="Proteomes" id="UP000262325">
    <property type="component" value="Unassembled WGS sequence"/>
</dbReference>
<name>A0A3D5Q9G2_FLESI</name>
<reference evidence="1 2" key="1">
    <citation type="journal article" date="2018" name="Nat. Biotechnol.">
        <title>A standardized bacterial taxonomy based on genome phylogeny substantially revises the tree of life.</title>
        <authorList>
            <person name="Parks D.H."/>
            <person name="Chuvochina M."/>
            <person name="Waite D.W."/>
            <person name="Rinke C."/>
            <person name="Skarshewski A."/>
            <person name="Chaumeil P.A."/>
            <person name="Hugenholtz P."/>
        </authorList>
    </citation>
    <scope>NUCLEOTIDE SEQUENCE [LARGE SCALE GENOMIC DNA]</scope>
    <source>
        <strain evidence="1">UBA8672</strain>
    </source>
</reference>
<dbReference type="Gene3D" id="1.20.850.10">
    <property type="entry name" value="Hydroxylamine Oxidoreductase, Chain A, domain 2"/>
    <property type="match status" value="1"/>
</dbReference>
<evidence type="ECO:0000313" key="2">
    <source>
        <dbReference type="Proteomes" id="UP000262325"/>
    </source>
</evidence>
<dbReference type="AlphaFoldDB" id="A0A3D5Q9G2"/>
<sequence>LIKPLKETTVDGHTKTYSGTVINASWYTKASELLYNSWHHEGRRFRMGAAMQAPDYVQWHGIWELQHNLQEMIAWGAERGVEEAKKIYESNSPTKFFTYKIYDVPGGLYSLVTPEQFDVPMLYQVIPNYWEKVKANVKAAYEKGLITKETWERWLTR</sequence>
<gene>
    <name evidence="1" type="ORF">DHM44_02295</name>
</gene>
<organism evidence="1 2">
    <name type="scientific">Flexistipes sinusarabici</name>
    <dbReference type="NCBI Taxonomy" id="2352"/>
    <lineage>
        <taxon>Bacteria</taxon>
        <taxon>Pseudomonadati</taxon>
        <taxon>Deferribacterota</taxon>
        <taxon>Deferribacteres</taxon>
        <taxon>Deferribacterales</taxon>
        <taxon>Flexistipitaceae</taxon>
        <taxon>Flexistipes</taxon>
    </lineage>
</organism>
<feature type="non-terminal residue" evidence="1">
    <location>
        <position position="157"/>
    </location>
</feature>